<accession>A0A561U3K1</accession>
<comment type="caution">
    <text evidence="2">The sequence shown here is derived from an EMBL/GenBank/DDBJ whole genome shotgun (WGS) entry which is preliminary data.</text>
</comment>
<dbReference type="GO" id="GO:0004029">
    <property type="term" value="F:aldehyde dehydrogenase (NAD+) activity"/>
    <property type="evidence" value="ECO:0007669"/>
    <property type="project" value="TreeGrafter"/>
</dbReference>
<dbReference type="OrthoDB" id="9787292at2"/>
<dbReference type="InterPro" id="IPR051783">
    <property type="entry name" value="NAD(P)-dependent_oxidoreduct"/>
</dbReference>
<dbReference type="InterPro" id="IPR036291">
    <property type="entry name" value="NAD(P)-bd_dom_sf"/>
</dbReference>
<organism evidence="2 3">
    <name type="scientific">Saccharopolyspora dendranthemae</name>
    <dbReference type="NCBI Taxonomy" id="1181886"/>
    <lineage>
        <taxon>Bacteria</taxon>
        <taxon>Bacillati</taxon>
        <taxon>Actinomycetota</taxon>
        <taxon>Actinomycetes</taxon>
        <taxon>Pseudonocardiales</taxon>
        <taxon>Pseudonocardiaceae</taxon>
        <taxon>Saccharopolyspora</taxon>
    </lineage>
</organism>
<dbReference type="Proteomes" id="UP000316184">
    <property type="component" value="Unassembled WGS sequence"/>
</dbReference>
<dbReference type="AlphaFoldDB" id="A0A561U3K1"/>
<dbReference type="RefSeq" id="WP_145741921.1">
    <property type="nucleotide sequence ID" value="NZ_VIWX01000004.1"/>
</dbReference>
<dbReference type="GO" id="GO:0005737">
    <property type="term" value="C:cytoplasm"/>
    <property type="evidence" value="ECO:0007669"/>
    <property type="project" value="TreeGrafter"/>
</dbReference>
<reference evidence="2 3" key="1">
    <citation type="submission" date="2019-06" db="EMBL/GenBank/DDBJ databases">
        <title>Sequencing the genomes of 1000 actinobacteria strains.</title>
        <authorList>
            <person name="Klenk H.-P."/>
        </authorList>
    </citation>
    <scope>NUCLEOTIDE SEQUENCE [LARGE SCALE GENOMIC DNA]</scope>
    <source>
        <strain evidence="2 3">DSM 46699</strain>
    </source>
</reference>
<dbReference type="PANTHER" id="PTHR48079:SF9">
    <property type="entry name" value="PUTATIVE-RELATED"/>
    <property type="match status" value="1"/>
</dbReference>
<sequence length="294" mass="31005">MRVFVTGATGMVGTAVVRELHRAGHEVLGLARSDSAAAKLTEAGVAVQRGSLTDLDSLREGATWADAVIHTAFIHDFTDFEGAVATDRRAVEALCEALTGSDKPLLVTSGTPGDGATEETVPPLDSIAAGRFATEELALSYVDHGVRVSILRLPRSVHGPEDESGFVPVMIRTARRSGFSGYVGDGATRFSAVHLHDAARLYLRALDAAPAGARLHALGDGALPHREIAAAIGRRLGLPVASVPAEEAAEHFGFLGMILAGDHSASAEATIERFGWKPEEPGLLEDLEQEHYFS</sequence>
<gene>
    <name evidence="2" type="ORF">FHU35_14217</name>
</gene>
<proteinExistence type="predicted"/>
<protein>
    <submittedName>
        <fullName evidence="2">Nucleoside-diphosphate-sugar epimerase</fullName>
    </submittedName>
</protein>
<dbReference type="Pfam" id="PF01370">
    <property type="entry name" value="Epimerase"/>
    <property type="match status" value="1"/>
</dbReference>
<dbReference type="CDD" id="cd05262">
    <property type="entry name" value="SDR_a7"/>
    <property type="match status" value="1"/>
</dbReference>
<dbReference type="Gene3D" id="3.40.50.720">
    <property type="entry name" value="NAD(P)-binding Rossmann-like Domain"/>
    <property type="match status" value="1"/>
</dbReference>
<evidence type="ECO:0000313" key="2">
    <source>
        <dbReference type="EMBL" id="TWF93935.1"/>
    </source>
</evidence>
<dbReference type="SUPFAM" id="SSF51735">
    <property type="entry name" value="NAD(P)-binding Rossmann-fold domains"/>
    <property type="match status" value="1"/>
</dbReference>
<dbReference type="InterPro" id="IPR001509">
    <property type="entry name" value="Epimerase_deHydtase"/>
</dbReference>
<dbReference type="PANTHER" id="PTHR48079">
    <property type="entry name" value="PROTEIN YEEZ"/>
    <property type="match status" value="1"/>
</dbReference>
<keyword evidence="3" id="KW-1185">Reference proteome</keyword>
<name>A0A561U3K1_9PSEU</name>
<evidence type="ECO:0000259" key="1">
    <source>
        <dbReference type="Pfam" id="PF01370"/>
    </source>
</evidence>
<evidence type="ECO:0000313" key="3">
    <source>
        <dbReference type="Proteomes" id="UP000316184"/>
    </source>
</evidence>
<dbReference type="EMBL" id="VIWX01000004">
    <property type="protein sequence ID" value="TWF93935.1"/>
    <property type="molecule type" value="Genomic_DNA"/>
</dbReference>
<feature type="domain" description="NAD-dependent epimerase/dehydratase" evidence="1">
    <location>
        <begin position="3"/>
        <end position="209"/>
    </location>
</feature>